<accession>A0A6A6DPG2</accession>
<feature type="transmembrane region" description="Helical" evidence="1">
    <location>
        <begin position="77"/>
        <end position="103"/>
    </location>
</feature>
<evidence type="ECO:0000256" key="1">
    <source>
        <dbReference type="SAM" id="Phobius"/>
    </source>
</evidence>
<keyword evidence="1" id="KW-0472">Membrane</keyword>
<keyword evidence="1" id="KW-1133">Transmembrane helix</keyword>
<dbReference type="EMBL" id="ML994660">
    <property type="protein sequence ID" value="KAF2180109.1"/>
    <property type="molecule type" value="Genomic_DNA"/>
</dbReference>
<organism evidence="2 3">
    <name type="scientific">Zopfia rhizophila CBS 207.26</name>
    <dbReference type="NCBI Taxonomy" id="1314779"/>
    <lineage>
        <taxon>Eukaryota</taxon>
        <taxon>Fungi</taxon>
        <taxon>Dikarya</taxon>
        <taxon>Ascomycota</taxon>
        <taxon>Pezizomycotina</taxon>
        <taxon>Dothideomycetes</taxon>
        <taxon>Dothideomycetes incertae sedis</taxon>
        <taxon>Zopfiaceae</taxon>
        <taxon>Zopfia</taxon>
    </lineage>
</organism>
<protein>
    <submittedName>
        <fullName evidence="2">Uncharacterized protein</fullName>
    </submittedName>
</protein>
<proteinExistence type="predicted"/>
<evidence type="ECO:0000313" key="3">
    <source>
        <dbReference type="Proteomes" id="UP000800200"/>
    </source>
</evidence>
<dbReference type="AlphaFoldDB" id="A0A6A6DPG2"/>
<keyword evidence="3" id="KW-1185">Reference proteome</keyword>
<name>A0A6A6DPG2_9PEZI</name>
<keyword evidence="1" id="KW-0812">Transmembrane</keyword>
<evidence type="ECO:0000313" key="2">
    <source>
        <dbReference type="EMBL" id="KAF2180109.1"/>
    </source>
</evidence>
<dbReference type="Proteomes" id="UP000800200">
    <property type="component" value="Unassembled WGS sequence"/>
</dbReference>
<gene>
    <name evidence="2" type="ORF">K469DRAFT_294319</name>
</gene>
<reference evidence="2" key="1">
    <citation type="journal article" date="2020" name="Stud. Mycol.">
        <title>101 Dothideomycetes genomes: a test case for predicting lifestyles and emergence of pathogens.</title>
        <authorList>
            <person name="Haridas S."/>
            <person name="Albert R."/>
            <person name="Binder M."/>
            <person name="Bloem J."/>
            <person name="Labutti K."/>
            <person name="Salamov A."/>
            <person name="Andreopoulos B."/>
            <person name="Baker S."/>
            <person name="Barry K."/>
            <person name="Bills G."/>
            <person name="Bluhm B."/>
            <person name="Cannon C."/>
            <person name="Castanera R."/>
            <person name="Culley D."/>
            <person name="Daum C."/>
            <person name="Ezra D."/>
            <person name="Gonzalez J."/>
            <person name="Henrissat B."/>
            <person name="Kuo A."/>
            <person name="Liang C."/>
            <person name="Lipzen A."/>
            <person name="Lutzoni F."/>
            <person name="Magnuson J."/>
            <person name="Mondo S."/>
            <person name="Nolan M."/>
            <person name="Ohm R."/>
            <person name="Pangilinan J."/>
            <person name="Park H.-J."/>
            <person name="Ramirez L."/>
            <person name="Alfaro M."/>
            <person name="Sun H."/>
            <person name="Tritt A."/>
            <person name="Yoshinaga Y."/>
            <person name="Zwiers L.-H."/>
            <person name="Turgeon B."/>
            <person name="Goodwin S."/>
            <person name="Spatafora J."/>
            <person name="Crous P."/>
            <person name="Grigoriev I."/>
        </authorList>
    </citation>
    <scope>NUCLEOTIDE SEQUENCE</scope>
    <source>
        <strain evidence="2">CBS 207.26</strain>
    </source>
</reference>
<sequence length="112" mass="12632">MALRTRTETSLVPQATPFLFLLQASSMLNLIATTPLSDVAPLRFDGWLRLGRGLILARVNDDPITHLLRHAEQLDTYWSQLTFASTFIFLFIALVAVGARLYYRHLKGINMG</sequence>